<name>A0ABQ5GKB7_9ASTR</name>
<comment type="caution">
    <text evidence="2">The sequence shown here is derived from an EMBL/GenBank/DDBJ whole genome shotgun (WGS) entry which is preliminary data.</text>
</comment>
<dbReference type="PANTHER" id="PTHR48044">
    <property type="entry name" value="GLYCOSYLTRANSFERASE"/>
    <property type="match status" value="1"/>
</dbReference>
<keyword evidence="1" id="KW-0812">Transmembrane</keyword>
<keyword evidence="1" id="KW-1133">Transmembrane helix</keyword>
<evidence type="ECO:0000313" key="2">
    <source>
        <dbReference type="EMBL" id="GJT76123.1"/>
    </source>
</evidence>
<dbReference type="Gene3D" id="3.40.50.2000">
    <property type="entry name" value="Glycogen Phosphorylase B"/>
    <property type="match status" value="2"/>
</dbReference>
<dbReference type="SUPFAM" id="SSF53756">
    <property type="entry name" value="UDP-Glycosyltransferase/glycogen phosphorylase"/>
    <property type="match status" value="1"/>
</dbReference>
<organism evidence="2 3">
    <name type="scientific">Tanacetum coccineum</name>
    <dbReference type="NCBI Taxonomy" id="301880"/>
    <lineage>
        <taxon>Eukaryota</taxon>
        <taxon>Viridiplantae</taxon>
        <taxon>Streptophyta</taxon>
        <taxon>Embryophyta</taxon>
        <taxon>Tracheophyta</taxon>
        <taxon>Spermatophyta</taxon>
        <taxon>Magnoliopsida</taxon>
        <taxon>eudicotyledons</taxon>
        <taxon>Gunneridae</taxon>
        <taxon>Pentapetalae</taxon>
        <taxon>asterids</taxon>
        <taxon>campanulids</taxon>
        <taxon>Asterales</taxon>
        <taxon>Asteraceae</taxon>
        <taxon>Asteroideae</taxon>
        <taxon>Anthemideae</taxon>
        <taxon>Anthemidinae</taxon>
        <taxon>Tanacetum</taxon>
    </lineage>
</organism>
<feature type="transmembrane region" description="Helical" evidence="1">
    <location>
        <begin position="41"/>
        <end position="65"/>
    </location>
</feature>
<reference evidence="2" key="1">
    <citation type="journal article" date="2022" name="Int. J. Mol. Sci.">
        <title>Draft Genome of Tanacetum Coccineum: Genomic Comparison of Closely Related Tanacetum-Family Plants.</title>
        <authorList>
            <person name="Yamashiro T."/>
            <person name="Shiraishi A."/>
            <person name="Nakayama K."/>
            <person name="Satake H."/>
        </authorList>
    </citation>
    <scope>NUCLEOTIDE SEQUENCE</scope>
</reference>
<sequence>MSNHHLMPSLKKAFDLGNPRFSQILEMLKPDLLIYDMIQHWALMAASALGIPSVLFITTSATMAINMFHLYLKQDVAFPFDSIYYHKYEKKNVKEILESSANRLKDKDRVMQGVKWSKNIMLVKSVKEIESKYADYLSSLTSKRVIPVRPLVVNSIDVDSEQHSVIQCLDTKITGLTVFVSFGNEYFLSKVDMTQIALGLEMSNVNFIWVLRFPKGENNMTIKEALPGFVKRVKFLHLHRLRLPKPLQQSYLYDLGGEWVAVKIMKSDVHI</sequence>
<evidence type="ECO:0000313" key="3">
    <source>
        <dbReference type="Proteomes" id="UP001151760"/>
    </source>
</evidence>
<proteinExistence type="predicted"/>
<reference evidence="2" key="2">
    <citation type="submission" date="2022-01" db="EMBL/GenBank/DDBJ databases">
        <authorList>
            <person name="Yamashiro T."/>
            <person name="Shiraishi A."/>
            <person name="Satake H."/>
            <person name="Nakayama K."/>
        </authorList>
    </citation>
    <scope>NUCLEOTIDE SEQUENCE</scope>
</reference>
<evidence type="ECO:0000256" key="1">
    <source>
        <dbReference type="SAM" id="Phobius"/>
    </source>
</evidence>
<dbReference type="PANTHER" id="PTHR48044:SF29">
    <property type="entry name" value="GLYCOSYLTRANSFERASE"/>
    <property type="match status" value="1"/>
</dbReference>
<gene>
    <name evidence="2" type="ORF">Tco_1042848</name>
</gene>
<keyword evidence="3" id="KW-1185">Reference proteome</keyword>
<dbReference type="Proteomes" id="UP001151760">
    <property type="component" value="Unassembled WGS sequence"/>
</dbReference>
<keyword evidence="1" id="KW-0472">Membrane</keyword>
<protein>
    <submittedName>
        <fullName evidence="2">Uncharacterized protein</fullName>
    </submittedName>
</protein>
<accession>A0ABQ5GKB7</accession>
<dbReference type="EMBL" id="BQNB010018596">
    <property type="protein sequence ID" value="GJT76123.1"/>
    <property type="molecule type" value="Genomic_DNA"/>
</dbReference>